<dbReference type="OrthoDB" id="9762826at2"/>
<keyword evidence="4" id="KW-1185">Reference proteome</keyword>
<dbReference type="Pfam" id="PF00679">
    <property type="entry name" value="EFG_C"/>
    <property type="match status" value="1"/>
</dbReference>
<evidence type="ECO:0000313" key="3">
    <source>
        <dbReference type="EMBL" id="OAB42480.1"/>
    </source>
</evidence>
<evidence type="ECO:0000256" key="1">
    <source>
        <dbReference type="ARBA" id="ARBA00022917"/>
    </source>
</evidence>
<organism evidence="3 4">
    <name type="scientific">Paenibacillus glacialis</name>
    <dbReference type="NCBI Taxonomy" id="494026"/>
    <lineage>
        <taxon>Bacteria</taxon>
        <taxon>Bacillati</taxon>
        <taxon>Bacillota</taxon>
        <taxon>Bacilli</taxon>
        <taxon>Bacillales</taxon>
        <taxon>Paenibacillaceae</taxon>
        <taxon>Paenibacillus</taxon>
    </lineage>
</organism>
<evidence type="ECO:0000313" key="4">
    <source>
        <dbReference type="Proteomes" id="UP000076967"/>
    </source>
</evidence>
<dbReference type="STRING" id="494026.PGLA_12495"/>
<dbReference type="InterPro" id="IPR000640">
    <property type="entry name" value="EFG_V-like"/>
</dbReference>
<evidence type="ECO:0000259" key="2">
    <source>
        <dbReference type="SMART" id="SM00838"/>
    </source>
</evidence>
<dbReference type="InterPro" id="IPR035647">
    <property type="entry name" value="EFG_III/V"/>
</dbReference>
<dbReference type="PANTHER" id="PTHR43636:SF2">
    <property type="entry name" value="ELONGATION FACTOR G, MITOCHONDRIAL"/>
    <property type="match status" value="1"/>
</dbReference>
<keyword evidence="1" id="KW-0648">Protein biosynthesis</keyword>
<dbReference type="AlphaFoldDB" id="A0A168KUJ1"/>
<dbReference type="GO" id="GO:0003746">
    <property type="term" value="F:translation elongation factor activity"/>
    <property type="evidence" value="ECO:0007669"/>
    <property type="project" value="TreeGrafter"/>
</dbReference>
<accession>A0A168KUJ1</accession>
<comment type="caution">
    <text evidence="3">The sequence shown here is derived from an EMBL/GenBank/DDBJ whole genome shotgun (WGS) entry which is preliminary data.</text>
</comment>
<dbReference type="GO" id="GO:0003924">
    <property type="term" value="F:GTPase activity"/>
    <property type="evidence" value="ECO:0007669"/>
    <property type="project" value="TreeGrafter"/>
</dbReference>
<proteinExistence type="predicted"/>
<dbReference type="RefSeq" id="WP_068533153.1">
    <property type="nucleotide sequence ID" value="NZ_LVJH01000021.1"/>
</dbReference>
<dbReference type="Proteomes" id="UP000076967">
    <property type="component" value="Unassembled WGS sequence"/>
</dbReference>
<dbReference type="Gene3D" id="3.30.70.240">
    <property type="match status" value="1"/>
</dbReference>
<dbReference type="EMBL" id="LVJH01000021">
    <property type="protein sequence ID" value="OAB42480.1"/>
    <property type="molecule type" value="Genomic_DNA"/>
</dbReference>
<dbReference type="SMART" id="SM00838">
    <property type="entry name" value="EFG_C"/>
    <property type="match status" value="1"/>
</dbReference>
<reference evidence="3 4" key="1">
    <citation type="submission" date="2016-03" db="EMBL/GenBank/DDBJ databases">
        <title>Draft genome sequence of Paenibacillus glacialis DSM 22343.</title>
        <authorList>
            <person name="Shin S.-K."/>
            <person name="Yi H."/>
        </authorList>
    </citation>
    <scope>NUCLEOTIDE SEQUENCE [LARGE SCALE GENOMIC DNA]</scope>
    <source>
        <strain evidence="3 4">DSM 22343</strain>
    </source>
</reference>
<dbReference type="SUPFAM" id="SSF54980">
    <property type="entry name" value="EF-G C-terminal domain-like"/>
    <property type="match status" value="1"/>
</dbReference>
<sequence length="275" mass="31937">MKRSIVFKLFLLTSGLCLFILAVIFVGQTVFFKQFYVHQKVKDVKAAFQDYEQDYLNHATNKQAMAELEQDFYQKYNTWITTLDAEGNLKHTDDFFMEIKLDRSDDSALSNKTITVPLYTVINVEDFITDNPFLTPWINEGERIAIAGDFRKLTPLVLMRALAEATTQIYEPIHRFELEIPVDSLSRVLFKLTQASSTYQDPIQNDQVFMIHGMIPIKNIQPFENQLPGWTQGEGVFLSEFHGYQPFNGEVPLCTRYDHNPLNRKEYLLHTLNSM</sequence>
<protein>
    <recommendedName>
        <fullName evidence="2">Elongation factor EFG domain-containing protein</fullName>
    </recommendedName>
</protein>
<dbReference type="PANTHER" id="PTHR43636">
    <property type="entry name" value="ELONGATION FACTOR G, MITOCHONDRIAL"/>
    <property type="match status" value="1"/>
</dbReference>
<feature type="domain" description="Elongation factor EFG" evidence="2">
    <location>
        <begin position="168"/>
        <end position="255"/>
    </location>
</feature>
<name>A0A168KUJ1_9BACL</name>
<gene>
    <name evidence="3" type="ORF">PGLA_12495</name>
</gene>